<name>A0AAD9RCA2_9HYME</name>
<evidence type="ECO:0000313" key="2">
    <source>
        <dbReference type="EMBL" id="KAK2577107.1"/>
    </source>
</evidence>
<dbReference type="EMBL" id="JAIFRP010004362">
    <property type="protein sequence ID" value="KAK2577107.1"/>
    <property type="molecule type" value="Genomic_DNA"/>
</dbReference>
<feature type="domain" description="Retrovirus-related Pol polyprotein from transposon TNT 1-94-like beta-barrel" evidence="1">
    <location>
        <begin position="4"/>
        <end position="69"/>
    </location>
</feature>
<accession>A0AAD9RCA2</accession>
<comment type="caution">
    <text evidence="2">The sequence shown here is derived from an EMBL/GenBank/DDBJ whole genome shotgun (WGS) entry which is preliminary data.</text>
</comment>
<sequence length="78" mass="8884">MYNIKELEVPIKIKVVKSGSYLIAGERGDIKGTIWTGSQRKDIIVSDVLIVPNLETNLISVRKLKMKGFRVIFDDFMN</sequence>
<evidence type="ECO:0000259" key="1">
    <source>
        <dbReference type="Pfam" id="PF22936"/>
    </source>
</evidence>
<gene>
    <name evidence="2" type="ORF">KPH14_006274</name>
</gene>
<evidence type="ECO:0000313" key="3">
    <source>
        <dbReference type="Proteomes" id="UP001258017"/>
    </source>
</evidence>
<protein>
    <recommendedName>
        <fullName evidence="1">Retrovirus-related Pol polyprotein from transposon TNT 1-94-like beta-barrel domain-containing protein</fullName>
    </recommendedName>
</protein>
<dbReference type="AlphaFoldDB" id="A0AAD9RCA2"/>
<organism evidence="2 3">
    <name type="scientific">Odynerus spinipes</name>
    <dbReference type="NCBI Taxonomy" id="1348599"/>
    <lineage>
        <taxon>Eukaryota</taxon>
        <taxon>Metazoa</taxon>
        <taxon>Ecdysozoa</taxon>
        <taxon>Arthropoda</taxon>
        <taxon>Hexapoda</taxon>
        <taxon>Insecta</taxon>
        <taxon>Pterygota</taxon>
        <taxon>Neoptera</taxon>
        <taxon>Endopterygota</taxon>
        <taxon>Hymenoptera</taxon>
        <taxon>Apocrita</taxon>
        <taxon>Aculeata</taxon>
        <taxon>Vespoidea</taxon>
        <taxon>Vespidae</taxon>
        <taxon>Eumeninae</taxon>
        <taxon>Odynerus</taxon>
    </lineage>
</organism>
<proteinExistence type="predicted"/>
<dbReference type="Pfam" id="PF22936">
    <property type="entry name" value="Pol_BBD"/>
    <property type="match status" value="1"/>
</dbReference>
<keyword evidence="3" id="KW-1185">Reference proteome</keyword>
<dbReference type="InterPro" id="IPR054722">
    <property type="entry name" value="PolX-like_BBD"/>
</dbReference>
<reference evidence="2" key="2">
    <citation type="journal article" date="2023" name="Commun. Biol.">
        <title>Intrasexual cuticular hydrocarbon dimorphism in a wasp sheds light on hydrocarbon biosynthesis genes in Hymenoptera.</title>
        <authorList>
            <person name="Moris V.C."/>
            <person name="Podsiadlowski L."/>
            <person name="Martin S."/>
            <person name="Oeyen J.P."/>
            <person name="Donath A."/>
            <person name="Petersen M."/>
            <person name="Wilbrandt J."/>
            <person name="Misof B."/>
            <person name="Liedtke D."/>
            <person name="Thamm M."/>
            <person name="Scheiner R."/>
            <person name="Schmitt T."/>
            <person name="Niehuis O."/>
        </authorList>
    </citation>
    <scope>NUCLEOTIDE SEQUENCE</scope>
    <source>
        <strain evidence="2">GBR_01_08_01A</strain>
    </source>
</reference>
<reference evidence="2" key="1">
    <citation type="submission" date="2021-08" db="EMBL/GenBank/DDBJ databases">
        <authorList>
            <person name="Misof B."/>
            <person name="Oliver O."/>
            <person name="Podsiadlowski L."/>
            <person name="Donath A."/>
            <person name="Peters R."/>
            <person name="Mayer C."/>
            <person name="Rust J."/>
            <person name="Gunkel S."/>
            <person name="Lesny P."/>
            <person name="Martin S."/>
            <person name="Oeyen J.P."/>
            <person name="Petersen M."/>
            <person name="Panagiotis P."/>
            <person name="Wilbrandt J."/>
            <person name="Tanja T."/>
        </authorList>
    </citation>
    <scope>NUCLEOTIDE SEQUENCE</scope>
    <source>
        <strain evidence="2">GBR_01_08_01A</strain>
        <tissue evidence="2">Thorax + abdomen</tissue>
    </source>
</reference>
<dbReference type="Proteomes" id="UP001258017">
    <property type="component" value="Unassembled WGS sequence"/>
</dbReference>